<dbReference type="HAMAP" id="MF_00340">
    <property type="entry name" value="Ribosomal_bL32"/>
    <property type="match status" value="1"/>
</dbReference>
<evidence type="ECO:0000256" key="1">
    <source>
        <dbReference type="ARBA" id="ARBA00008560"/>
    </source>
</evidence>
<dbReference type="Proteomes" id="UP000176917">
    <property type="component" value="Unassembled WGS sequence"/>
</dbReference>
<dbReference type="PANTHER" id="PTHR35534">
    <property type="entry name" value="50S RIBOSOMAL PROTEIN L32"/>
    <property type="match status" value="1"/>
</dbReference>
<accession>A0A1G2RKN4</accession>
<dbReference type="Pfam" id="PF01783">
    <property type="entry name" value="Ribosomal_L32p"/>
    <property type="match status" value="1"/>
</dbReference>
<dbReference type="GO" id="GO:0015934">
    <property type="term" value="C:large ribosomal subunit"/>
    <property type="evidence" value="ECO:0007669"/>
    <property type="project" value="InterPro"/>
</dbReference>
<dbReference type="InterPro" id="IPR044957">
    <property type="entry name" value="Ribosomal_bL32_bact"/>
</dbReference>
<evidence type="ECO:0000256" key="3">
    <source>
        <dbReference type="ARBA" id="ARBA00023274"/>
    </source>
</evidence>
<evidence type="ECO:0000256" key="2">
    <source>
        <dbReference type="ARBA" id="ARBA00022980"/>
    </source>
</evidence>
<dbReference type="PANTHER" id="PTHR35534:SF1">
    <property type="entry name" value="LARGE RIBOSOMAL SUBUNIT PROTEIN BL32"/>
    <property type="match status" value="1"/>
</dbReference>
<evidence type="ECO:0000256" key="4">
    <source>
        <dbReference type="ARBA" id="ARBA00035178"/>
    </source>
</evidence>
<reference evidence="6 7" key="1">
    <citation type="journal article" date="2016" name="Nat. Commun.">
        <title>Thousands of microbial genomes shed light on interconnected biogeochemical processes in an aquifer system.</title>
        <authorList>
            <person name="Anantharaman K."/>
            <person name="Brown C.T."/>
            <person name="Hug L.A."/>
            <person name="Sharon I."/>
            <person name="Castelle C.J."/>
            <person name="Probst A.J."/>
            <person name="Thomas B.C."/>
            <person name="Singh A."/>
            <person name="Wilkins M.J."/>
            <person name="Karaoz U."/>
            <person name="Brodie E.L."/>
            <person name="Williams K.H."/>
            <person name="Hubbard S.S."/>
            <person name="Banfield J.F."/>
        </authorList>
    </citation>
    <scope>NUCLEOTIDE SEQUENCE [LARGE SCALE GENOMIC DNA]</scope>
</reference>
<evidence type="ECO:0000256" key="5">
    <source>
        <dbReference type="HAMAP-Rule" id="MF_00340"/>
    </source>
</evidence>
<dbReference type="GO" id="GO:0006412">
    <property type="term" value="P:translation"/>
    <property type="evidence" value="ECO:0007669"/>
    <property type="project" value="UniProtKB-UniRule"/>
</dbReference>
<sequence length="73" mass="8444">MAVPKWNRSKSKQGQRRMHLFLKTPKLLVCQNCKKSIPSHRACPYCGFYRGKEVVDVLSKVAKREAKKKAAQR</sequence>
<evidence type="ECO:0000313" key="6">
    <source>
        <dbReference type="EMBL" id="OHA73403.1"/>
    </source>
</evidence>
<keyword evidence="3 5" id="KW-0687">Ribonucleoprotein</keyword>
<dbReference type="NCBIfam" id="TIGR01031">
    <property type="entry name" value="rpmF_bact"/>
    <property type="match status" value="1"/>
</dbReference>
<dbReference type="EMBL" id="MHUG01000012">
    <property type="protein sequence ID" value="OHA73403.1"/>
    <property type="molecule type" value="Genomic_DNA"/>
</dbReference>
<keyword evidence="2 5" id="KW-0689">Ribosomal protein</keyword>
<proteinExistence type="inferred from homology"/>
<dbReference type="AlphaFoldDB" id="A0A1G2RKN4"/>
<gene>
    <name evidence="5" type="primary">rpmF</name>
    <name evidence="6" type="ORF">A3B24_02215</name>
</gene>
<organism evidence="6 7">
    <name type="scientific">Candidatus Wildermuthbacteria bacterium RIFCSPLOWO2_01_FULL_48_16</name>
    <dbReference type="NCBI Taxonomy" id="1802461"/>
    <lineage>
        <taxon>Bacteria</taxon>
        <taxon>Candidatus Wildermuthiibacteriota</taxon>
    </lineage>
</organism>
<evidence type="ECO:0000313" key="7">
    <source>
        <dbReference type="Proteomes" id="UP000176917"/>
    </source>
</evidence>
<name>A0A1G2RKN4_9BACT</name>
<dbReference type="SUPFAM" id="SSF57829">
    <property type="entry name" value="Zn-binding ribosomal proteins"/>
    <property type="match status" value="1"/>
</dbReference>
<dbReference type="GO" id="GO:0003735">
    <property type="term" value="F:structural constituent of ribosome"/>
    <property type="evidence" value="ECO:0007669"/>
    <property type="project" value="InterPro"/>
</dbReference>
<dbReference type="InterPro" id="IPR002677">
    <property type="entry name" value="Ribosomal_bL32"/>
</dbReference>
<comment type="similarity">
    <text evidence="1 5">Belongs to the bacterial ribosomal protein bL32 family.</text>
</comment>
<dbReference type="STRING" id="1802461.A3B24_02215"/>
<comment type="caution">
    <text evidence="6">The sequence shown here is derived from an EMBL/GenBank/DDBJ whole genome shotgun (WGS) entry which is preliminary data.</text>
</comment>
<dbReference type="InterPro" id="IPR011332">
    <property type="entry name" value="Ribosomal_zn-bd"/>
</dbReference>
<protein>
    <recommendedName>
        <fullName evidence="4 5">Large ribosomal subunit protein bL32</fullName>
    </recommendedName>
</protein>